<dbReference type="PANTHER" id="PTHR43390">
    <property type="entry name" value="SIGNAL PEPTIDASE I"/>
    <property type="match status" value="1"/>
</dbReference>
<evidence type="ECO:0000256" key="4">
    <source>
        <dbReference type="ARBA" id="ARBA00009370"/>
    </source>
</evidence>
<accession>A0A4V3BF75</accession>
<dbReference type="Proteomes" id="UP000294843">
    <property type="component" value="Unassembled WGS sequence"/>
</dbReference>
<dbReference type="PROSITE" id="PS00761">
    <property type="entry name" value="SPASE_I_3"/>
    <property type="match status" value="1"/>
</dbReference>
<dbReference type="EC" id="3.4.21.89" evidence="12"/>
<dbReference type="PANTHER" id="PTHR43390:SF1">
    <property type="entry name" value="CHLOROPLAST PROCESSING PEPTIDASE"/>
    <property type="match status" value="1"/>
</dbReference>
<comment type="caution">
    <text evidence="14">The sequence shown here is derived from an EMBL/GenBank/DDBJ whole genome shotgun (WGS) entry which is preliminary data.</text>
</comment>
<evidence type="ECO:0000256" key="6">
    <source>
        <dbReference type="ARBA" id="ARBA00022670"/>
    </source>
</evidence>
<proteinExistence type="inferred from homology"/>
<dbReference type="InterPro" id="IPR000223">
    <property type="entry name" value="Pept_S26A_signal_pept_1"/>
</dbReference>
<reference evidence="14 15" key="1">
    <citation type="submission" date="2019-01" db="EMBL/GenBank/DDBJ databases">
        <title>Draft genome sequences of the type strains of six Macrococcus species.</title>
        <authorList>
            <person name="Mazhar S."/>
            <person name="Altermann E."/>
            <person name="Hill C."/>
            <person name="Mcauliffe O."/>
        </authorList>
    </citation>
    <scope>NUCLEOTIDE SEQUENCE [LARGE SCALE GENOMIC DNA]</scope>
    <source>
        <strain evidence="14 15">ATCC 51825</strain>
    </source>
</reference>
<evidence type="ECO:0000256" key="11">
    <source>
        <dbReference type="PIRSR" id="PIRSR600223-1"/>
    </source>
</evidence>
<dbReference type="OrthoDB" id="9802919at2"/>
<evidence type="ECO:0000313" key="15">
    <source>
        <dbReference type="Proteomes" id="UP000294843"/>
    </source>
</evidence>
<dbReference type="Gene3D" id="2.10.109.10">
    <property type="entry name" value="Umud Fragment, subunit A"/>
    <property type="match status" value="1"/>
</dbReference>
<dbReference type="PROSITE" id="PS00760">
    <property type="entry name" value="SPASE_I_2"/>
    <property type="match status" value="1"/>
</dbReference>
<evidence type="ECO:0000259" key="13">
    <source>
        <dbReference type="Pfam" id="PF10502"/>
    </source>
</evidence>
<evidence type="ECO:0000256" key="9">
    <source>
        <dbReference type="ARBA" id="ARBA00022989"/>
    </source>
</evidence>
<keyword evidence="5" id="KW-1003">Cell membrane</keyword>
<evidence type="ECO:0000256" key="5">
    <source>
        <dbReference type="ARBA" id="ARBA00022475"/>
    </source>
</evidence>
<dbReference type="InterPro" id="IPR036286">
    <property type="entry name" value="LexA/Signal_pep-like_sf"/>
</dbReference>
<evidence type="ECO:0000256" key="2">
    <source>
        <dbReference type="ARBA" id="ARBA00002312"/>
    </source>
</evidence>
<feature type="active site" evidence="11">
    <location>
        <position position="77"/>
    </location>
</feature>
<feature type="transmembrane region" description="Helical" evidence="12">
    <location>
        <begin position="7"/>
        <end position="32"/>
    </location>
</feature>
<evidence type="ECO:0000256" key="12">
    <source>
        <dbReference type="RuleBase" id="RU362042"/>
    </source>
</evidence>
<dbReference type="Pfam" id="PF10502">
    <property type="entry name" value="Peptidase_S26"/>
    <property type="match status" value="1"/>
</dbReference>
<organism evidence="14 15">
    <name type="scientific">Macrococcus bovicus</name>
    <dbReference type="NCBI Taxonomy" id="69968"/>
    <lineage>
        <taxon>Bacteria</taxon>
        <taxon>Bacillati</taxon>
        <taxon>Bacillota</taxon>
        <taxon>Bacilli</taxon>
        <taxon>Bacillales</taxon>
        <taxon>Staphylococcaceae</taxon>
        <taxon>Macrococcus</taxon>
    </lineage>
</organism>
<dbReference type="CDD" id="cd06530">
    <property type="entry name" value="S26_SPase_I"/>
    <property type="match status" value="1"/>
</dbReference>
<dbReference type="InterPro" id="IPR019533">
    <property type="entry name" value="Peptidase_S26"/>
</dbReference>
<dbReference type="AlphaFoldDB" id="A0A4V3BF75"/>
<dbReference type="FunFam" id="2.10.109.10:FF:000008">
    <property type="entry name" value="Signal peptidase I"/>
    <property type="match status" value="1"/>
</dbReference>
<evidence type="ECO:0000256" key="7">
    <source>
        <dbReference type="ARBA" id="ARBA00022692"/>
    </source>
</evidence>
<comment type="similarity">
    <text evidence="4 12">Belongs to the peptidase S26 family.</text>
</comment>
<keyword evidence="8 12" id="KW-0378">Hydrolase</keyword>
<keyword evidence="6 12" id="KW-0645">Protease</keyword>
<keyword evidence="7 12" id="KW-0812">Transmembrane</keyword>
<evidence type="ECO:0000256" key="8">
    <source>
        <dbReference type="ARBA" id="ARBA00022801"/>
    </source>
</evidence>
<keyword evidence="15" id="KW-1185">Reference proteome</keyword>
<dbReference type="SUPFAM" id="SSF51306">
    <property type="entry name" value="LexA/Signal peptidase"/>
    <property type="match status" value="1"/>
</dbReference>
<dbReference type="GO" id="GO:0006465">
    <property type="term" value="P:signal peptide processing"/>
    <property type="evidence" value="ECO:0007669"/>
    <property type="project" value="InterPro"/>
</dbReference>
<dbReference type="NCBIfam" id="TIGR02227">
    <property type="entry name" value="sigpep_I_bact"/>
    <property type="match status" value="1"/>
</dbReference>
<dbReference type="GO" id="GO:0009003">
    <property type="term" value="F:signal peptidase activity"/>
    <property type="evidence" value="ECO:0007669"/>
    <property type="project" value="UniProtKB-EC"/>
</dbReference>
<comment type="catalytic activity">
    <reaction evidence="1 12">
        <text>Cleavage of hydrophobic, N-terminal signal or leader sequences from secreted and periplasmic proteins.</text>
        <dbReference type="EC" id="3.4.21.89"/>
    </reaction>
</comment>
<sequence>MKKELREWLIAIITAVIIYFIVNTFLFTQYVVSGESMSPTFHNGDRLIVSKIANSMDKIQRGDVVIFHADEEKDYIKRLIGVPGDAVEYRNDQLLINGKEVAEPYLDENKKHKRNEFLTENISVKELVHANGESKIPAGYYMVLGDNRDNSSDSRYELGLVKKSQVVGEAVVRIFPFDRMHYDFYPDSFNVVNK</sequence>
<protein>
    <recommendedName>
        <fullName evidence="12">Signal peptidase I</fullName>
        <ecNumber evidence="12">3.4.21.89</ecNumber>
    </recommendedName>
</protein>
<evidence type="ECO:0000256" key="10">
    <source>
        <dbReference type="ARBA" id="ARBA00023136"/>
    </source>
</evidence>
<evidence type="ECO:0000256" key="1">
    <source>
        <dbReference type="ARBA" id="ARBA00000677"/>
    </source>
</evidence>
<dbReference type="PRINTS" id="PR00727">
    <property type="entry name" value="LEADERPTASE"/>
</dbReference>
<dbReference type="InterPro" id="IPR019757">
    <property type="entry name" value="Pept_S26A_signal_pept_1_Lys-AS"/>
</dbReference>
<keyword evidence="9 12" id="KW-1133">Transmembrane helix</keyword>
<name>A0A4V3BF75_9STAP</name>
<evidence type="ECO:0000313" key="14">
    <source>
        <dbReference type="EMBL" id="TDM12986.1"/>
    </source>
</evidence>
<dbReference type="InterPro" id="IPR019758">
    <property type="entry name" value="Pept_S26A_signal_pept_1_CS"/>
</dbReference>
<dbReference type="GO" id="GO:0004252">
    <property type="term" value="F:serine-type endopeptidase activity"/>
    <property type="evidence" value="ECO:0007669"/>
    <property type="project" value="InterPro"/>
</dbReference>
<evidence type="ECO:0000256" key="3">
    <source>
        <dbReference type="ARBA" id="ARBA00004401"/>
    </source>
</evidence>
<feature type="active site" evidence="11">
    <location>
        <position position="36"/>
    </location>
</feature>
<gene>
    <name evidence="14" type="primary">lepB</name>
    <name evidence="14" type="ORF">ERX55_09865</name>
</gene>
<dbReference type="RefSeq" id="WP_133452412.1">
    <property type="nucleotide sequence ID" value="NZ_SCWF01000013.1"/>
</dbReference>
<dbReference type="GO" id="GO:0005886">
    <property type="term" value="C:plasma membrane"/>
    <property type="evidence" value="ECO:0007669"/>
    <property type="project" value="UniProtKB-SubCell"/>
</dbReference>
<feature type="domain" description="Peptidase S26" evidence="13">
    <location>
        <begin position="6"/>
        <end position="174"/>
    </location>
</feature>
<comment type="function">
    <text evidence="2">Essential for cell viability.</text>
</comment>
<dbReference type="EMBL" id="SCWF01000013">
    <property type="protein sequence ID" value="TDM12986.1"/>
    <property type="molecule type" value="Genomic_DNA"/>
</dbReference>
<keyword evidence="10 12" id="KW-0472">Membrane</keyword>
<comment type="subcellular location">
    <subcellularLocation>
        <location evidence="3">Cell membrane</location>
        <topology evidence="3">Single-pass type II membrane protein</topology>
    </subcellularLocation>
    <subcellularLocation>
        <location evidence="12">Membrane</location>
        <topology evidence="12">Single-pass type II membrane protein</topology>
    </subcellularLocation>
</comment>